<protein>
    <submittedName>
        <fullName evidence="2">Uncharacterized protein</fullName>
    </submittedName>
</protein>
<accession>A0A0E3UW76</accession>
<dbReference type="AlphaFoldDB" id="A0A0E3UW76"/>
<dbReference type="EMBL" id="CP009621">
    <property type="protein sequence ID" value="AKD02456.1"/>
    <property type="molecule type" value="Genomic_DNA"/>
</dbReference>
<dbReference type="HOGENOM" id="CLU_1381969_0_0_10"/>
<feature type="region of interest" description="Disordered" evidence="1">
    <location>
        <begin position="1"/>
        <end position="37"/>
    </location>
</feature>
<evidence type="ECO:0000313" key="3">
    <source>
        <dbReference type="Proteomes" id="UP000033109"/>
    </source>
</evidence>
<evidence type="ECO:0000256" key="1">
    <source>
        <dbReference type="SAM" id="MobiDB-lite"/>
    </source>
</evidence>
<evidence type="ECO:0000313" key="2">
    <source>
        <dbReference type="EMBL" id="AKD02456.1"/>
    </source>
</evidence>
<name>A0A0E3UW76_9BACT</name>
<dbReference type="PATRIC" id="fig|400092.3.peg.923"/>
<dbReference type="Proteomes" id="UP000033109">
    <property type="component" value="Chromosome"/>
</dbReference>
<feature type="compositionally biased region" description="Polar residues" evidence="1">
    <location>
        <begin position="1"/>
        <end position="16"/>
    </location>
</feature>
<sequence>MLLACQNQSSNNQLEPSSVPIPDTVVTAPPPKPNTPDSAYLIVPGKSIGHIRLGMSAETVTKRLGKPDSGDAAMGKALSFWIAKQPQEPRHYVAVYTVTDFDGRSEKPKVQQVQVTSPRFRTRNGIGTGMLLSEIRKQFNNLQPLAHYLNKQKQEVYIYDDQEQGIAFEVTVLDSLCTAITIHRKGENMTDVYLPLYPDITWLNQPR</sequence>
<dbReference type="KEGG" id="pko:PKOR_04140"/>
<gene>
    <name evidence="2" type="ORF">PKOR_04140</name>
</gene>
<organism evidence="2 3">
    <name type="scientific">Pontibacter korlensis</name>
    <dbReference type="NCBI Taxonomy" id="400092"/>
    <lineage>
        <taxon>Bacteria</taxon>
        <taxon>Pseudomonadati</taxon>
        <taxon>Bacteroidota</taxon>
        <taxon>Cytophagia</taxon>
        <taxon>Cytophagales</taxon>
        <taxon>Hymenobacteraceae</taxon>
        <taxon>Pontibacter</taxon>
    </lineage>
</organism>
<proteinExistence type="predicted"/>
<reference evidence="2 3" key="1">
    <citation type="journal article" date="2015" name="Sci. Rep.">
        <title>Unraveling adaptation of Pontibacter korlensis to radiation and infertility in desert through complete genome and comparative transcriptomic analysis.</title>
        <authorList>
            <person name="Dai J."/>
            <person name="Dai W."/>
            <person name="Qiu C."/>
            <person name="Yang Z."/>
            <person name="Zhang Y."/>
            <person name="Zhou M."/>
            <person name="Zhang L."/>
            <person name="Fang C."/>
            <person name="Gao Q."/>
            <person name="Yang Q."/>
            <person name="Li X."/>
            <person name="Wang Z."/>
            <person name="Wang Z."/>
            <person name="Jia Z."/>
            <person name="Chen X."/>
        </authorList>
    </citation>
    <scope>NUCLEOTIDE SEQUENCE [LARGE SCALE GENOMIC DNA]</scope>
    <source>
        <strain evidence="2 3">X14-1T</strain>
    </source>
</reference>
<keyword evidence="3" id="KW-1185">Reference proteome</keyword>